<dbReference type="GO" id="GO:0005737">
    <property type="term" value="C:cytoplasm"/>
    <property type="evidence" value="ECO:0007669"/>
    <property type="project" value="UniProtKB-SubCell"/>
</dbReference>
<dbReference type="Proteomes" id="UP001140074">
    <property type="component" value="Unassembled WGS sequence"/>
</dbReference>
<gene>
    <name evidence="6" type="ORF">GGH94_003350</name>
</gene>
<dbReference type="PANTHER" id="PTHR28511:SF1">
    <property type="entry name" value="ENDONUCLEASE V"/>
    <property type="match status" value="1"/>
</dbReference>
<dbReference type="Gene3D" id="3.30.2170.10">
    <property type="entry name" value="archaeoglobus fulgidus dsm 4304 superfamily"/>
    <property type="match status" value="1"/>
</dbReference>
<evidence type="ECO:0000313" key="6">
    <source>
        <dbReference type="EMBL" id="KAJ2863802.1"/>
    </source>
</evidence>
<evidence type="ECO:0000313" key="7">
    <source>
        <dbReference type="Proteomes" id="UP001140074"/>
    </source>
</evidence>
<dbReference type="GO" id="GO:0005730">
    <property type="term" value="C:nucleolus"/>
    <property type="evidence" value="ECO:0007669"/>
    <property type="project" value="TreeGrafter"/>
</dbReference>
<dbReference type="InterPro" id="IPR007581">
    <property type="entry name" value="Endonuclease-V"/>
</dbReference>
<protein>
    <recommendedName>
        <fullName evidence="8">Endonuclease V</fullName>
    </recommendedName>
</protein>
<evidence type="ECO:0000256" key="2">
    <source>
        <dbReference type="ARBA" id="ARBA00022490"/>
    </source>
</evidence>
<keyword evidence="4" id="KW-0255">Endonuclease</keyword>
<dbReference type="GO" id="GO:0006281">
    <property type="term" value="P:DNA repair"/>
    <property type="evidence" value="ECO:0007669"/>
    <property type="project" value="InterPro"/>
</dbReference>
<sequence length="267" mass="29322">MAYENGADQVDRELARSWENQQTEMRSQLEEQDRLDFVLHADEQLSTVHGRLERIGGVDISYPRNSPSRAIVALTVLAYPSLDILYDVCTEVTITTPYIAGFLAFREISAYRGAFAQLQSEHPELWPQVVLVDGNGTLHPRRFGSACQLGVELDIPTIGVAKNFLHIDGLSADARSLKQAFQQAAAPPLEIELSNADTVYGMAVAPGGGASGATNPIFVSTGHRVSLRTAVDIVRKCSRHRVPEPIRVADQRSRARAREIEAKDSTD</sequence>
<dbReference type="PANTHER" id="PTHR28511">
    <property type="entry name" value="ENDONUCLEASE V"/>
    <property type="match status" value="1"/>
</dbReference>
<evidence type="ECO:0000256" key="4">
    <source>
        <dbReference type="ARBA" id="ARBA00022759"/>
    </source>
</evidence>
<comment type="subcellular location">
    <subcellularLocation>
        <location evidence="1">Cytoplasm</location>
    </subcellularLocation>
</comment>
<evidence type="ECO:0008006" key="8">
    <source>
        <dbReference type="Google" id="ProtNLM"/>
    </source>
</evidence>
<evidence type="ECO:0000256" key="3">
    <source>
        <dbReference type="ARBA" id="ARBA00022722"/>
    </source>
</evidence>
<dbReference type="AlphaFoldDB" id="A0A9W8IMB4"/>
<keyword evidence="5" id="KW-0378">Hydrolase</keyword>
<accession>A0A9W8IMB4</accession>
<keyword evidence="7" id="KW-1185">Reference proteome</keyword>
<evidence type="ECO:0000256" key="1">
    <source>
        <dbReference type="ARBA" id="ARBA00004496"/>
    </source>
</evidence>
<dbReference type="Pfam" id="PF04493">
    <property type="entry name" value="Endonuclease_5"/>
    <property type="match status" value="1"/>
</dbReference>
<comment type="caution">
    <text evidence="6">The sequence shown here is derived from an EMBL/GenBank/DDBJ whole genome shotgun (WGS) entry which is preliminary data.</text>
</comment>
<organism evidence="6 7">
    <name type="scientific">Coemansia aciculifera</name>
    <dbReference type="NCBI Taxonomy" id="417176"/>
    <lineage>
        <taxon>Eukaryota</taxon>
        <taxon>Fungi</taxon>
        <taxon>Fungi incertae sedis</taxon>
        <taxon>Zoopagomycota</taxon>
        <taxon>Kickxellomycotina</taxon>
        <taxon>Kickxellomycetes</taxon>
        <taxon>Kickxellales</taxon>
        <taxon>Kickxellaceae</taxon>
        <taxon>Coemansia</taxon>
    </lineage>
</organism>
<keyword evidence="2" id="KW-0963">Cytoplasm</keyword>
<dbReference type="HAMAP" id="MF_00801">
    <property type="entry name" value="Endonuclease_5"/>
    <property type="match status" value="1"/>
</dbReference>
<dbReference type="EMBL" id="JANBUY010000110">
    <property type="protein sequence ID" value="KAJ2863802.1"/>
    <property type="molecule type" value="Genomic_DNA"/>
</dbReference>
<dbReference type="GO" id="GO:0003727">
    <property type="term" value="F:single-stranded RNA binding"/>
    <property type="evidence" value="ECO:0007669"/>
    <property type="project" value="TreeGrafter"/>
</dbReference>
<dbReference type="GO" id="GO:0016891">
    <property type="term" value="F:RNA endonuclease activity producing 5'-phosphomonoesters, hydrolytic mechanism"/>
    <property type="evidence" value="ECO:0007669"/>
    <property type="project" value="TreeGrafter"/>
</dbReference>
<keyword evidence="3" id="KW-0540">Nuclease</keyword>
<proteinExistence type="inferred from homology"/>
<name>A0A9W8IMB4_9FUNG</name>
<reference evidence="6" key="1">
    <citation type="submission" date="2022-07" db="EMBL/GenBank/DDBJ databases">
        <title>Phylogenomic reconstructions and comparative analyses of Kickxellomycotina fungi.</title>
        <authorList>
            <person name="Reynolds N.K."/>
            <person name="Stajich J.E."/>
            <person name="Barry K."/>
            <person name="Grigoriev I.V."/>
            <person name="Crous P."/>
            <person name="Smith M.E."/>
        </authorList>
    </citation>
    <scope>NUCLEOTIDE SEQUENCE</scope>
    <source>
        <strain evidence="6">RSA 476</strain>
    </source>
</reference>
<dbReference type="CDD" id="cd06559">
    <property type="entry name" value="Endonuclease_V"/>
    <property type="match status" value="1"/>
</dbReference>
<evidence type="ECO:0000256" key="5">
    <source>
        <dbReference type="ARBA" id="ARBA00022801"/>
    </source>
</evidence>